<organism evidence="2 3">
    <name type="scientific">Coprinopsis cinerea (strain Okayama-7 / 130 / ATCC MYA-4618 / FGSC 9003)</name>
    <name type="common">Inky cap fungus</name>
    <name type="synonym">Hormographiella aspergillata</name>
    <dbReference type="NCBI Taxonomy" id="240176"/>
    <lineage>
        <taxon>Eukaryota</taxon>
        <taxon>Fungi</taxon>
        <taxon>Dikarya</taxon>
        <taxon>Basidiomycota</taxon>
        <taxon>Agaricomycotina</taxon>
        <taxon>Agaricomycetes</taxon>
        <taxon>Agaricomycetidae</taxon>
        <taxon>Agaricales</taxon>
        <taxon>Agaricineae</taxon>
        <taxon>Psathyrellaceae</taxon>
        <taxon>Coprinopsis</taxon>
    </lineage>
</organism>
<comment type="caution">
    <text evidence="2">The sequence shown here is derived from an EMBL/GenBank/DDBJ whole genome shotgun (WGS) entry which is preliminary data.</text>
</comment>
<dbReference type="Proteomes" id="UP000001861">
    <property type="component" value="Unassembled WGS sequence"/>
</dbReference>
<keyword evidence="1" id="KW-0472">Membrane</keyword>
<dbReference type="KEGG" id="cci:CC1G_15284"/>
<dbReference type="InParanoid" id="D6RQ77"/>
<evidence type="ECO:0000313" key="3">
    <source>
        <dbReference type="Proteomes" id="UP000001861"/>
    </source>
</evidence>
<keyword evidence="1" id="KW-0812">Transmembrane</keyword>
<reference evidence="2 3" key="1">
    <citation type="journal article" date="2010" name="Proc. Natl. Acad. Sci. U.S.A.">
        <title>Insights into evolution of multicellular fungi from the assembled chromosomes of the mushroom Coprinopsis cinerea (Coprinus cinereus).</title>
        <authorList>
            <person name="Stajich J.E."/>
            <person name="Wilke S.K."/>
            <person name="Ahren D."/>
            <person name="Au C.H."/>
            <person name="Birren B.W."/>
            <person name="Borodovsky M."/>
            <person name="Burns C."/>
            <person name="Canback B."/>
            <person name="Casselton L.A."/>
            <person name="Cheng C.K."/>
            <person name="Deng J."/>
            <person name="Dietrich F.S."/>
            <person name="Fargo D.C."/>
            <person name="Farman M.L."/>
            <person name="Gathman A.C."/>
            <person name="Goldberg J."/>
            <person name="Guigo R."/>
            <person name="Hoegger P.J."/>
            <person name="Hooker J.B."/>
            <person name="Huggins A."/>
            <person name="James T.Y."/>
            <person name="Kamada T."/>
            <person name="Kilaru S."/>
            <person name="Kodira C."/>
            <person name="Kues U."/>
            <person name="Kupfer D."/>
            <person name="Kwan H.S."/>
            <person name="Lomsadze A."/>
            <person name="Li W."/>
            <person name="Lilly W.W."/>
            <person name="Ma L.J."/>
            <person name="Mackey A.J."/>
            <person name="Manning G."/>
            <person name="Martin F."/>
            <person name="Muraguchi H."/>
            <person name="Natvig D.O."/>
            <person name="Palmerini H."/>
            <person name="Ramesh M.A."/>
            <person name="Rehmeyer C.J."/>
            <person name="Roe B.A."/>
            <person name="Shenoy N."/>
            <person name="Stanke M."/>
            <person name="Ter-Hovhannisyan V."/>
            <person name="Tunlid A."/>
            <person name="Velagapudi R."/>
            <person name="Vision T.J."/>
            <person name="Zeng Q."/>
            <person name="Zolan M.E."/>
            <person name="Pukkila P.J."/>
        </authorList>
    </citation>
    <scope>NUCLEOTIDE SEQUENCE [LARGE SCALE GENOMIC DNA]</scope>
    <source>
        <strain evidence="3">Okayama-7 / 130 / ATCC MYA-4618 / FGSC 9003</strain>
    </source>
</reference>
<dbReference type="VEuPathDB" id="FungiDB:CC1G_15284"/>
<dbReference type="EMBL" id="AACS02000010">
    <property type="protein sequence ID" value="EFI26883.1"/>
    <property type="molecule type" value="Genomic_DNA"/>
</dbReference>
<dbReference type="GeneID" id="9380336"/>
<feature type="transmembrane region" description="Helical" evidence="1">
    <location>
        <begin position="29"/>
        <end position="46"/>
    </location>
</feature>
<dbReference type="AlphaFoldDB" id="D6RQ77"/>
<proteinExistence type="predicted"/>
<keyword evidence="3" id="KW-1185">Reference proteome</keyword>
<gene>
    <name evidence="2" type="ORF">CC1G_15284</name>
</gene>
<keyword evidence="1" id="KW-1133">Transmembrane helix</keyword>
<dbReference type="HOGENOM" id="CLU_1488936_0_0_1"/>
<evidence type="ECO:0000256" key="1">
    <source>
        <dbReference type="SAM" id="Phobius"/>
    </source>
</evidence>
<feature type="transmembrane region" description="Helical" evidence="1">
    <location>
        <begin position="52"/>
        <end position="77"/>
    </location>
</feature>
<dbReference type="RefSeq" id="XP_002910377.1">
    <property type="nucleotide sequence ID" value="XM_002910331.1"/>
</dbReference>
<accession>D6RQ77</accession>
<evidence type="ECO:0000313" key="2">
    <source>
        <dbReference type="EMBL" id="EFI26883.1"/>
    </source>
</evidence>
<protein>
    <submittedName>
        <fullName evidence="2">Uncharacterized protein</fullName>
    </submittedName>
</protein>
<name>D6RQ77_COPC7</name>
<sequence length="181" mass="20804">MYDYARENVKDMEKAEEIESHKTKSLLHLLWWFDSLTLIQYFAMLASLPPELIIKIANISLVGANAIVTLILTHFAFHSKSELMSRLFEQVMLLPCIKHLTLSEWGKKIFNLFRTHPGWAFPVLEKLDLRSLSCLSHGDQRDLMEFQEMIGLIAKGSPSLSTLFIEVRMEGPELDKPERGS</sequence>